<feature type="compositionally biased region" description="Acidic residues" evidence="1">
    <location>
        <begin position="246"/>
        <end position="284"/>
    </location>
</feature>
<comment type="caution">
    <text evidence="2">The sequence shown here is derived from an EMBL/GenBank/DDBJ whole genome shotgun (WGS) entry which is preliminary data.</text>
</comment>
<evidence type="ECO:0000313" key="3">
    <source>
        <dbReference type="Proteomes" id="UP001642464"/>
    </source>
</evidence>
<accession>A0ABP0I3K9</accession>
<organism evidence="2 3">
    <name type="scientific">Durusdinium trenchii</name>
    <dbReference type="NCBI Taxonomy" id="1381693"/>
    <lineage>
        <taxon>Eukaryota</taxon>
        <taxon>Sar</taxon>
        <taxon>Alveolata</taxon>
        <taxon>Dinophyceae</taxon>
        <taxon>Suessiales</taxon>
        <taxon>Symbiodiniaceae</taxon>
        <taxon>Durusdinium</taxon>
    </lineage>
</organism>
<feature type="compositionally biased region" description="Polar residues" evidence="1">
    <location>
        <begin position="15"/>
        <end position="24"/>
    </location>
</feature>
<reference evidence="2 3" key="1">
    <citation type="submission" date="2024-02" db="EMBL/GenBank/DDBJ databases">
        <authorList>
            <person name="Chen Y."/>
            <person name="Shah S."/>
            <person name="Dougan E. K."/>
            <person name="Thang M."/>
            <person name="Chan C."/>
        </authorList>
    </citation>
    <scope>NUCLEOTIDE SEQUENCE [LARGE SCALE GENOMIC DNA]</scope>
</reference>
<evidence type="ECO:0000313" key="2">
    <source>
        <dbReference type="EMBL" id="CAK8997152.1"/>
    </source>
</evidence>
<feature type="non-terminal residue" evidence="2">
    <location>
        <position position="284"/>
    </location>
</feature>
<protein>
    <recommendedName>
        <fullName evidence="4">Retrotransposon gag domain-containing protein</fullName>
    </recommendedName>
</protein>
<evidence type="ECO:0008006" key="4">
    <source>
        <dbReference type="Google" id="ProtNLM"/>
    </source>
</evidence>
<feature type="region of interest" description="Disordered" evidence="1">
    <location>
        <begin position="236"/>
        <end position="284"/>
    </location>
</feature>
<dbReference type="Proteomes" id="UP001642464">
    <property type="component" value="Unassembled WGS sequence"/>
</dbReference>
<proteinExistence type="predicted"/>
<feature type="compositionally biased region" description="Acidic residues" evidence="1">
    <location>
        <begin position="1"/>
        <end position="14"/>
    </location>
</feature>
<name>A0ABP0I3K9_9DINO</name>
<evidence type="ECO:0000256" key="1">
    <source>
        <dbReference type="SAM" id="MobiDB-lite"/>
    </source>
</evidence>
<gene>
    <name evidence="2" type="ORF">SCF082_LOCUS5103</name>
</gene>
<dbReference type="EMBL" id="CAXAMM010002703">
    <property type="protein sequence ID" value="CAK8997152.1"/>
    <property type="molecule type" value="Genomic_DNA"/>
</dbReference>
<sequence>MPPPPDLDDDEPEDNTSSAPTSEIRSMLRQRLKRDGDGHQRPKSSLGSVRIEEFWGDRARYVKWKRTIQAQQCLYGLESQELSMLVYLSTKREARDVVEQHPVTSYTGPGGLQLLWKVLDEAFGESEAELFERADKELERYRRAPGESIAHYLAEMRAWAHKFLQKASISRKEKYDVYYSAGAIYDPLAIEKALRVRCAQVHVDEKRLTSRPHYKDKEKDDEVKVFKKKKIFIKKRMHGTHHTEQPLEEYEEDPMEQEPEDDKLPDDLPEEEDDEQEEEADNET</sequence>
<keyword evidence="3" id="KW-1185">Reference proteome</keyword>
<feature type="region of interest" description="Disordered" evidence="1">
    <location>
        <begin position="1"/>
        <end position="24"/>
    </location>
</feature>